<dbReference type="NCBIfam" id="NF033545">
    <property type="entry name" value="transpos_IS630"/>
    <property type="match status" value="1"/>
</dbReference>
<evidence type="ECO:0000313" key="3">
    <source>
        <dbReference type="Proteomes" id="UP000222366"/>
    </source>
</evidence>
<dbReference type="SUPFAM" id="SSF53098">
    <property type="entry name" value="Ribonuclease H-like"/>
    <property type="match status" value="1"/>
</dbReference>
<dbReference type="InterPro" id="IPR012337">
    <property type="entry name" value="RNaseH-like_sf"/>
</dbReference>
<feature type="domain" description="Tc1-like transposase DDE" evidence="1">
    <location>
        <begin position="5"/>
        <end position="106"/>
    </location>
</feature>
<dbReference type="Gene3D" id="3.30.420.10">
    <property type="entry name" value="Ribonuclease H-like superfamily/Ribonuclease H"/>
    <property type="match status" value="1"/>
</dbReference>
<dbReference type="InterPro" id="IPR047655">
    <property type="entry name" value="Transpos_IS630-like"/>
</dbReference>
<dbReference type="GO" id="GO:0003676">
    <property type="term" value="F:nucleic acid binding"/>
    <property type="evidence" value="ECO:0007669"/>
    <property type="project" value="InterPro"/>
</dbReference>
<dbReference type="Proteomes" id="UP000222366">
    <property type="component" value="Unassembled WGS sequence"/>
</dbReference>
<keyword evidence="3" id="KW-1185">Reference proteome</keyword>
<evidence type="ECO:0000259" key="1">
    <source>
        <dbReference type="Pfam" id="PF13358"/>
    </source>
</evidence>
<proteinExistence type="predicted"/>
<gene>
    <name evidence="2" type="ORF">Xsto_03378</name>
</gene>
<dbReference type="AlphaFoldDB" id="A0A2D0KKW5"/>
<dbReference type="Pfam" id="PF13358">
    <property type="entry name" value="DDE_3"/>
    <property type="match status" value="1"/>
</dbReference>
<comment type="caution">
    <text evidence="2">The sequence shown here is derived from an EMBL/GenBank/DDBJ whole genome shotgun (WGS) entry which is preliminary data.</text>
</comment>
<organism evidence="2 3">
    <name type="scientific">Xenorhabdus stockiae</name>
    <dbReference type="NCBI Taxonomy" id="351614"/>
    <lineage>
        <taxon>Bacteria</taxon>
        <taxon>Pseudomonadati</taxon>
        <taxon>Pseudomonadota</taxon>
        <taxon>Gammaproteobacteria</taxon>
        <taxon>Enterobacterales</taxon>
        <taxon>Morganellaceae</taxon>
        <taxon>Xenorhabdus</taxon>
    </lineage>
</organism>
<dbReference type="InterPro" id="IPR038717">
    <property type="entry name" value="Tc1-like_DDE_dom"/>
</dbReference>
<evidence type="ECO:0000313" key="2">
    <source>
        <dbReference type="EMBL" id="PHM64042.1"/>
    </source>
</evidence>
<dbReference type="InterPro" id="IPR036397">
    <property type="entry name" value="RNaseH_sf"/>
</dbReference>
<accession>A0A2D0KKW5</accession>
<protein>
    <submittedName>
        <fullName evidence="2">Integrase</fullName>
    </submittedName>
</protein>
<reference evidence="2 3" key="1">
    <citation type="journal article" date="2017" name="Nat. Microbiol.">
        <title>Natural product diversity associated with the nematode symbionts Photorhabdus and Xenorhabdus.</title>
        <authorList>
            <person name="Tobias N.J."/>
            <person name="Wolff H."/>
            <person name="Djahanschiri B."/>
            <person name="Grundmann F."/>
            <person name="Kronenwerth M."/>
            <person name="Shi Y.M."/>
            <person name="Simonyi S."/>
            <person name="Grun P."/>
            <person name="Shapiro-Ilan D."/>
            <person name="Pidot S.J."/>
            <person name="Stinear T.P."/>
            <person name="Ebersberger I."/>
            <person name="Bode H.B."/>
        </authorList>
    </citation>
    <scope>NUCLEOTIDE SEQUENCE [LARGE SCALE GENOMIC DNA]</scope>
    <source>
        <strain evidence="2 3">DSM 17904</strain>
    </source>
</reference>
<sequence length="142" mass="16756">MVLGKNQKHYLAGCLEERIGQVTYVCGIKKNSDLFINMLDKTNRQYRQAKSLILILDNYGIYKSQKVREWLKQHPKFNLLFLPVYSPRLNKIERLWQSLHETVTRNHCCRYMWQLLACVEEFMTTFSLGLQPGVIKMSVSLL</sequence>
<name>A0A2D0KKW5_9GAMM</name>
<dbReference type="EMBL" id="NJAJ01000038">
    <property type="protein sequence ID" value="PHM64042.1"/>
    <property type="molecule type" value="Genomic_DNA"/>
</dbReference>